<evidence type="ECO:0000313" key="4">
    <source>
        <dbReference type="Proteomes" id="UP000270343"/>
    </source>
</evidence>
<dbReference type="Proteomes" id="UP000270343">
    <property type="component" value="Unassembled WGS sequence"/>
</dbReference>
<dbReference type="Gene3D" id="2.160.20.160">
    <property type="match status" value="1"/>
</dbReference>
<dbReference type="SUPFAM" id="SSF51120">
    <property type="entry name" value="beta-Roll"/>
    <property type="match status" value="1"/>
</dbReference>
<sequence length="250" mass="25417">MTTLRPASRHRALFAAALLTGTSALTLALATPTQAASLCFNGPTRITVTADGEINGTAENDDIRCLRLADRSTINGLGGDDTVRVLGTTADVTVNGDDGNDTIFIRSLGGTKRINGGDGEDDITVTGGLSGTYDNRSAVSGGNGNDTLTVDTVGLQSEVHGDAGYDTLNISTVGPGGRVEGNDGNDRLQIGSNDTIVMAGDGDDIIEGPGGTRMHLDRSSYADGGNGTDTCRVNQPGTSNGNIGGCENTP</sequence>
<dbReference type="EMBL" id="RBAM01000033">
    <property type="protein sequence ID" value="RKN60041.1"/>
    <property type="molecule type" value="Genomic_DNA"/>
</dbReference>
<dbReference type="PRINTS" id="PR00313">
    <property type="entry name" value="CABNDNGRPT"/>
</dbReference>
<evidence type="ECO:0000313" key="3">
    <source>
        <dbReference type="EMBL" id="RKN60041.1"/>
    </source>
</evidence>
<protein>
    <recommendedName>
        <fullName evidence="5">Calcium-binding protein</fullName>
    </recommendedName>
</protein>
<evidence type="ECO:0008006" key="5">
    <source>
        <dbReference type="Google" id="ProtNLM"/>
    </source>
</evidence>
<name>A0A3B0AIA3_9ACTN</name>
<feature type="compositionally biased region" description="Polar residues" evidence="1">
    <location>
        <begin position="228"/>
        <end position="241"/>
    </location>
</feature>
<proteinExistence type="predicted"/>
<organism evidence="3 4">
    <name type="scientific">Streptomyces klenkii</name>
    <dbReference type="NCBI Taxonomy" id="1420899"/>
    <lineage>
        <taxon>Bacteria</taxon>
        <taxon>Bacillati</taxon>
        <taxon>Actinomycetota</taxon>
        <taxon>Actinomycetes</taxon>
        <taxon>Kitasatosporales</taxon>
        <taxon>Streptomycetaceae</taxon>
        <taxon>Streptomyces</taxon>
    </lineage>
</organism>
<evidence type="ECO:0000256" key="1">
    <source>
        <dbReference type="SAM" id="MobiDB-lite"/>
    </source>
</evidence>
<comment type="caution">
    <text evidence="3">The sequence shown here is derived from an EMBL/GenBank/DDBJ whole genome shotgun (WGS) entry which is preliminary data.</text>
</comment>
<gene>
    <name evidence="3" type="ORF">D7231_33580</name>
</gene>
<feature type="region of interest" description="Disordered" evidence="1">
    <location>
        <begin position="209"/>
        <end position="250"/>
    </location>
</feature>
<keyword evidence="4" id="KW-1185">Reference proteome</keyword>
<accession>A0A3B0AIA3</accession>
<feature type="chain" id="PRO_5017263658" description="Calcium-binding protein" evidence="2">
    <location>
        <begin position="36"/>
        <end position="250"/>
    </location>
</feature>
<evidence type="ECO:0000256" key="2">
    <source>
        <dbReference type="SAM" id="SignalP"/>
    </source>
</evidence>
<dbReference type="AlphaFoldDB" id="A0A3B0AIA3"/>
<keyword evidence="2" id="KW-0732">Signal</keyword>
<reference evidence="3 4" key="1">
    <citation type="journal article" date="2015" name="Antonie Van Leeuwenhoek">
        <title>Streptomyces klenkii sp. nov., isolated from deep marine sediment.</title>
        <authorList>
            <person name="Veyisoglu A."/>
            <person name="Sahin N."/>
        </authorList>
    </citation>
    <scope>NUCLEOTIDE SEQUENCE [LARGE SCALE GENOMIC DNA]</scope>
    <source>
        <strain evidence="3 4">KCTC 29202</strain>
    </source>
</reference>
<feature type="signal peptide" evidence="2">
    <location>
        <begin position="1"/>
        <end position="35"/>
    </location>
</feature>
<dbReference type="InterPro" id="IPR011049">
    <property type="entry name" value="Serralysin-like_metalloprot_C"/>
</dbReference>